<feature type="region of interest" description="Disordered" evidence="1">
    <location>
        <begin position="50"/>
        <end position="82"/>
    </location>
</feature>
<dbReference type="Proteomes" id="UP000001476">
    <property type="component" value="Chromosome"/>
</dbReference>
<accession>C4Z3Y5</accession>
<dbReference type="EMBL" id="CP001104">
    <property type="protein sequence ID" value="ACR72810.1"/>
    <property type="molecule type" value="Genomic_DNA"/>
</dbReference>
<evidence type="ECO:0000256" key="1">
    <source>
        <dbReference type="SAM" id="MobiDB-lite"/>
    </source>
</evidence>
<protein>
    <submittedName>
        <fullName evidence="2">Uncharacterized protein</fullName>
    </submittedName>
</protein>
<dbReference type="AlphaFoldDB" id="C4Z3Y5"/>
<keyword evidence="3" id="KW-1185">Reference proteome</keyword>
<dbReference type="STRING" id="515620.EUBELI_01821"/>
<dbReference type="KEGG" id="eel:EUBELI_01821"/>
<organism evidence="2 3">
    <name type="scientific">Lachnospira eligens (strain ATCC 27750 / DSM 3376 / VPI C15-48 / C15-B4)</name>
    <name type="common">Eubacterium eligens</name>
    <dbReference type="NCBI Taxonomy" id="515620"/>
    <lineage>
        <taxon>Bacteria</taxon>
        <taxon>Bacillati</taxon>
        <taxon>Bacillota</taxon>
        <taxon>Clostridia</taxon>
        <taxon>Lachnospirales</taxon>
        <taxon>Lachnospiraceae</taxon>
        <taxon>Lachnospira</taxon>
    </lineage>
</organism>
<reference evidence="2 3" key="1">
    <citation type="journal article" date="2009" name="Proc. Natl. Acad. Sci. U.S.A.">
        <title>Characterizing a model human gut microbiota composed of members of its two dominant bacterial phyla.</title>
        <authorList>
            <person name="Mahowald M.A."/>
            <person name="Rey F.E."/>
            <person name="Seedorf H."/>
            <person name="Turnbaugh P.J."/>
            <person name="Fulton R.S."/>
            <person name="Wollam A."/>
            <person name="Shah N."/>
            <person name="Wang C."/>
            <person name="Magrini V."/>
            <person name="Wilson R.K."/>
            <person name="Cantarel B.L."/>
            <person name="Coutinho P.M."/>
            <person name="Henrissat B."/>
            <person name="Crock L.W."/>
            <person name="Russell A."/>
            <person name="Verberkmoes N.C."/>
            <person name="Hettich R.L."/>
            <person name="Gordon J.I."/>
        </authorList>
    </citation>
    <scope>NUCLEOTIDE SEQUENCE [LARGE SCALE GENOMIC DNA]</scope>
    <source>
        <strain evidence="3">ATCC 27750 / DSM 3376 / VPI C15-48 / C15-B4</strain>
    </source>
</reference>
<name>C4Z3Y5_LACE2</name>
<gene>
    <name evidence="2" type="ordered locus">EUBELI_01821</name>
</gene>
<proteinExistence type="predicted"/>
<evidence type="ECO:0000313" key="3">
    <source>
        <dbReference type="Proteomes" id="UP000001476"/>
    </source>
</evidence>
<sequence length="155" mass="16693">MHLPINKAQGCNKGGKESAMSVSGININSYYNNSYKAVSVSDNEQLSGVQEAAVTQEETDAGVTAGGETAQHQSTAPAHSDPKKFTFDFTSRSRFNLVAATSSMEDVDIKKAVSDMEKDLVLDQYKFFIGTAQKMQKVPNLGTDADGTVTLKMTE</sequence>
<dbReference type="HOGENOM" id="CLU_1692841_0_0_9"/>
<evidence type="ECO:0000313" key="2">
    <source>
        <dbReference type="EMBL" id="ACR72810.1"/>
    </source>
</evidence>